<feature type="compositionally biased region" description="Pro residues" evidence="1">
    <location>
        <begin position="179"/>
        <end position="188"/>
    </location>
</feature>
<evidence type="ECO:0000256" key="1">
    <source>
        <dbReference type="SAM" id="MobiDB-lite"/>
    </source>
</evidence>
<comment type="caution">
    <text evidence="2">The sequence shown here is derived from an EMBL/GenBank/DDBJ whole genome shotgun (WGS) entry which is preliminary data.</text>
</comment>
<name>A0AAD6U813_9AGAR</name>
<proteinExistence type="predicted"/>
<feature type="compositionally biased region" description="Acidic residues" evidence="1">
    <location>
        <begin position="139"/>
        <end position="151"/>
    </location>
</feature>
<feature type="compositionally biased region" description="Basic and acidic residues" evidence="1">
    <location>
        <begin position="76"/>
        <end position="95"/>
    </location>
</feature>
<dbReference type="Proteomes" id="UP001222325">
    <property type="component" value="Unassembled WGS sequence"/>
</dbReference>
<organism evidence="2 3">
    <name type="scientific">Mycena belliarum</name>
    <dbReference type="NCBI Taxonomy" id="1033014"/>
    <lineage>
        <taxon>Eukaryota</taxon>
        <taxon>Fungi</taxon>
        <taxon>Dikarya</taxon>
        <taxon>Basidiomycota</taxon>
        <taxon>Agaricomycotina</taxon>
        <taxon>Agaricomycetes</taxon>
        <taxon>Agaricomycetidae</taxon>
        <taxon>Agaricales</taxon>
        <taxon>Marasmiineae</taxon>
        <taxon>Mycenaceae</taxon>
        <taxon>Mycena</taxon>
    </lineage>
</organism>
<evidence type="ECO:0000313" key="2">
    <source>
        <dbReference type="EMBL" id="KAJ7092913.1"/>
    </source>
</evidence>
<dbReference type="EMBL" id="JARJCN010000017">
    <property type="protein sequence ID" value="KAJ7092913.1"/>
    <property type="molecule type" value="Genomic_DNA"/>
</dbReference>
<keyword evidence="3" id="KW-1185">Reference proteome</keyword>
<gene>
    <name evidence="2" type="ORF">B0H15DRAFT_799367</name>
</gene>
<evidence type="ECO:0000313" key="3">
    <source>
        <dbReference type="Proteomes" id="UP001222325"/>
    </source>
</evidence>
<reference evidence="2" key="1">
    <citation type="submission" date="2023-03" db="EMBL/GenBank/DDBJ databases">
        <title>Massive genome expansion in bonnet fungi (Mycena s.s.) driven by repeated elements and novel gene families across ecological guilds.</title>
        <authorList>
            <consortium name="Lawrence Berkeley National Laboratory"/>
            <person name="Harder C.B."/>
            <person name="Miyauchi S."/>
            <person name="Viragh M."/>
            <person name="Kuo A."/>
            <person name="Thoen E."/>
            <person name="Andreopoulos B."/>
            <person name="Lu D."/>
            <person name="Skrede I."/>
            <person name="Drula E."/>
            <person name="Henrissat B."/>
            <person name="Morin E."/>
            <person name="Kohler A."/>
            <person name="Barry K."/>
            <person name="LaButti K."/>
            <person name="Morin E."/>
            <person name="Salamov A."/>
            <person name="Lipzen A."/>
            <person name="Mereny Z."/>
            <person name="Hegedus B."/>
            <person name="Baldrian P."/>
            <person name="Stursova M."/>
            <person name="Weitz H."/>
            <person name="Taylor A."/>
            <person name="Grigoriev I.V."/>
            <person name="Nagy L.G."/>
            <person name="Martin F."/>
            <person name="Kauserud H."/>
        </authorList>
    </citation>
    <scope>NUCLEOTIDE SEQUENCE</scope>
    <source>
        <strain evidence="2">CBHHK173m</strain>
    </source>
</reference>
<feature type="region of interest" description="Disordered" evidence="1">
    <location>
        <begin position="72"/>
        <end position="95"/>
    </location>
</feature>
<sequence>MFSHILQYIQQKKGMRTSKEDIWAARKRHYDKKFSFRDTWLGYYFLHIFSAVSIREKKRQQMAEKRAAIKAKRRRTDAAHAVEAAEKSERDQTAEAQAKLERAEAAASSALALMLEMKELKARRRIRLARVSSPLPPSSEEEESDTNDSEAPEDRVNNSLATPVPLYSISRRRKLRFDTPPPESPGPPEKVDGTEEKLPSFYDTLWMSLEGRWR</sequence>
<dbReference type="AlphaFoldDB" id="A0AAD6U813"/>
<feature type="region of interest" description="Disordered" evidence="1">
    <location>
        <begin position="131"/>
        <end position="197"/>
    </location>
</feature>
<protein>
    <submittedName>
        <fullName evidence="2">Uncharacterized protein</fullName>
    </submittedName>
</protein>
<accession>A0AAD6U813</accession>